<dbReference type="SMART" id="SM00091">
    <property type="entry name" value="PAS"/>
    <property type="match status" value="1"/>
</dbReference>
<dbReference type="OrthoDB" id="23692at2"/>
<dbReference type="InterPro" id="IPR035965">
    <property type="entry name" value="PAS-like_dom_sf"/>
</dbReference>
<evidence type="ECO:0000313" key="2">
    <source>
        <dbReference type="EMBL" id="RFA26517.1"/>
    </source>
</evidence>
<dbReference type="InterPro" id="IPR050469">
    <property type="entry name" value="Diguanylate_Cyclase"/>
</dbReference>
<dbReference type="PANTHER" id="PTHR45138">
    <property type="entry name" value="REGULATORY COMPONENTS OF SENSORY TRANSDUCTION SYSTEM"/>
    <property type="match status" value="1"/>
</dbReference>
<dbReference type="EMBL" id="NBXE01000024">
    <property type="protein sequence ID" value="RFA26517.1"/>
    <property type="molecule type" value="Genomic_DNA"/>
</dbReference>
<dbReference type="GO" id="GO:0052621">
    <property type="term" value="F:diguanylate cyclase activity"/>
    <property type="evidence" value="ECO:0007669"/>
    <property type="project" value="TreeGrafter"/>
</dbReference>
<dbReference type="SUPFAM" id="SSF55785">
    <property type="entry name" value="PYP-like sensor domain (PAS domain)"/>
    <property type="match status" value="1"/>
</dbReference>
<dbReference type="GO" id="GO:1902201">
    <property type="term" value="P:negative regulation of bacterial-type flagellum-dependent cell motility"/>
    <property type="evidence" value="ECO:0007669"/>
    <property type="project" value="TreeGrafter"/>
</dbReference>
<dbReference type="InterPro" id="IPR029016">
    <property type="entry name" value="GAF-like_dom_sf"/>
</dbReference>
<sequence length="476" mass="50812">MNPGVQARDLFDLIPCGLISATTRGVITTVNDTFLAMVEKKREEVVGHHLIEHLTPGSRLYFETGFMPQLKAHGRASEVAFDLCLSSGETLSVFLNAVVDRERDGGTILFAVFDATLRRHYERELLAARRLAERSETRVTILQTATTAFGNAGSEEEVAHALADASRAATDAMAASVYLCDPSGGFSAPSSSGAAKQLVEAALLDALGGRGDPSPTGGLAQSPTTVVYSGSAELSAHFPSAAAALRTARVEALATVPLIDDGALGGILLASFGRPRRLDPPTVDLLESLAQQSVLVLQRIRLRELISYRSLHDPLTGLPNRHSLQRRLDQLLTGTHPNQPTIAVLFIDLDGFKSVNDRFGHLAGDSVLRRIGASLERAVRSGDMVGRLGGDEFLLICEDADEQSAGDLAERLRATVRNTPLEEATGLSVSASVGVSIYRPGTSPEKPTGDALIQLADEAMYQSKRTGKDRATIIRA</sequence>
<dbReference type="CDD" id="cd01949">
    <property type="entry name" value="GGDEF"/>
    <property type="match status" value="1"/>
</dbReference>
<dbReference type="PANTHER" id="PTHR45138:SF9">
    <property type="entry name" value="DIGUANYLATE CYCLASE DGCM-RELATED"/>
    <property type="match status" value="1"/>
</dbReference>
<dbReference type="InterPro" id="IPR000160">
    <property type="entry name" value="GGDEF_dom"/>
</dbReference>
<dbReference type="Gene3D" id="3.30.70.270">
    <property type="match status" value="1"/>
</dbReference>
<dbReference type="Pfam" id="PF01590">
    <property type="entry name" value="GAF"/>
    <property type="match status" value="1"/>
</dbReference>
<dbReference type="Proteomes" id="UP000257080">
    <property type="component" value="Unassembled WGS sequence"/>
</dbReference>
<dbReference type="InterPro" id="IPR013767">
    <property type="entry name" value="PAS_fold"/>
</dbReference>
<dbReference type="SMART" id="SM00267">
    <property type="entry name" value="GGDEF"/>
    <property type="match status" value="1"/>
</dbReference>
<dbReference type="Gene3D" id="3.30.450.20">
    <property type="entry name" value="PAS domain"/>
    <property type="match status" value="1"/>
</dbReference>
<dbReference type="InterPro" id="IPR043128">
    <property type="entry name" value="Rev_trsase/Diguanyl_cyclase"/>
</dbReference>
<dbReference type="SUPFAM" id="SSF55781">
    <property type="entry name" value="GAF domain-like"/>
    <property type="match status" value="1"/>
</dbReference>
<proteinExistence type="predicted"/>
<name>A0A3E0WBU9_9MICO</name>
<dbReference type="PROSITE" id="PS50887">
    <property type="entry name" value="GGDEF"/>
    <property type="match status" value="1"/>
</dbReference>
<feature type="domain" description="GGDEF" evidence="1">
    <location>
        <begin position="340"/>
        <end position="476"/>
    </location>
</feature>
<gene>
    <name evidence="2" type="ORF">B7R25_10900</name>
</gene>
<dbReference type="Gene3D" id="3.30.450.40">
    <property type="match status" value="1"/>
</dbReference>
<evidence type="ECO:0000259" key="1">
    <source>
        <dbReference type="PROSITE" id="PS50887"/>
    </source>
</evidence>
<dbReference type="SMART" id="SM00065">
    <property type="entry name" value="GAF"/>
    <property type="match status" value="1"/>
</dbReference>
<dbReference type="GO" id="GO:0043709">
    <property type="term" value="P:cell adhesion involved in single-species biofilm formation"/>
    <property type="evidence" value="ECO:0007669"/>
    <property type="project" value="TreeGrafter"/>
</dbReference>
<reference evidence="2 3" key="1">
    <citation type="submission" date="2017-04" db="EMBL/GenBank/DDBJ databases">
        <title>Comparative genome analysis of Subtercola boreus.</title>
        <authorList>
            <person name="Cho Y.-J."/>
            <person name="Cho A."/>
            <person name="Kim O.-S."/>
            <person name="Lee J.-I."/>
        </authorList>
    </citation>
    <scope>NUCLEOTIDE SEQUENCE [LARGE SCALE GENOMIC DNA]</scope>
    <source>
        <strain evidence="2 3">P28004</strain>
    </source>
</reference>
<dbReference type="AlphaFoldDB" id="A0A3E0WBU9"/>
<comment type="caution">
    <text evidence="2">The sequence shown here is derived from an EMBL/GenBank/DDBJ whole genome shotgun (WGS) entry which is preliminary data.</text>
</comment>
<dbReference type="SUPFAM" id="SSF55073">
    <property type="entry name" value="Nucleotide cyclase"/>
    <property type="match status" value="1"/>
</dbReference>
<dbReference type="NCBIfam" id="TIGR00254">
    <property type="entry name" value="GGDEF"/>
    <property type="match status" value="1"/>
</dbReference>
<dbReference type="InterPro" id="IPR000014">
    <property type="entry name" value="PAS"/>
</dbReference>
<dbReference type="Pfam" id="PF00989">
    <property type="entry name" value="PAS"/>
    <property type="match status" value="1"/>
</dbReference>
<dbReference type="GO" id="GO:0005886">
    <property type="term" value="C:plasma membrane"/>
    <property type="evidence" value="ECO:0007669"/>
    <property type="project" value="TreeGrafter"/>
</dbReference>
<dbReference type="InterPro" id="IPR029787">
    <property type="entry name" value="Nucleotide_cyclase"/>
</dbReference>
<dbReference type="InterPro" id="IPR003018">
    <property type="entry name" value="GAF"/>
</dbReference>
<protein>
    <recommendedName>
        <fullName evidence="1">GGDEF domain-containing protein</fullName>
    </recommendedName>
</protein>
<dbReference type="Pfam" id="PF00990">
    <property type="entry name" value="GGDEF"/>
    <property type="match status" value="1"/>
</dbReference>
<organism evidence="2 3">
    <name type="scientific">Subtercola boreus</name>
    <dbReference type="NCBI Taxonomy" id="120213"/>
    <lineage>
        <taxon>Bacteria</taxon>
        <taxon>Bacillati</taxon>
        <taxon>Actinomycetota</taxon>
        <taxon>Actinomycetes</taxon>
        <taxon>Micrococcales</taxon>
        <taxon>Microbacteriaceae</taxon>
        <taxon>Subtercola</taxon>
    </lineage>
</organism>
<dbReference type="FunFam" id="3.30.70.270:FF:000001">
    <property type="entry name" value="Diguanylate cyclase domain protein"/>
    <property type="match status" value="1"/>
</dbReference>
<dbReference type="CDD" id="cd00130">
    <property type="entry name" value="PAS"/>
    <property type="match status" value="1"/>
</dbReference>
<accession>A0A3E0WBU9</accession>
<dbReference type="GO" id="GO:0006355">
    <property type="term" value="P:regulation of DNA-templated transcription"/>
    <property type="evidence" value="ECO:0007669"/>
    <property type="project" value="InterPro"/>
</dbReference>
<evidence type="ECO:0000313" key="3">
    <source>
        <dbReference type="Proteomes" id="UP000257080"/>
    </source>
</evidence>
<dbReference type="RefSeq" id="WP_116418975.1">
    <property type="nucleotide sequence ID" value="NZ_NBXC01000019.1"/>
</dbReference>